<evidence type="ECO:0000313" key="3">
    <source>
        <dbReference type="Proteomes" id="UP000518752"/>
    </source>
</evidence>
<dbReference type="Proteomes" id="UP000518752">
    <property type="component" value="Unassembled WGS sequence"/>
</dbReference>
<evidence type="ECO:0000313" key="2">
    <source>
        <dbReference type="EMBL" id="KAF5381816.1"/>
    </source>
</evidence>
<keyword evidence="3" id="KW-1185">Reference proteome</keyword>
<dbReference type="OrthoDB" id="3020801at2759"/>
<dbReference type="AlphaFoldDB" id="A0A8H5M5U9"/>
<gene>
    <name evidence="2" type="ORF">D9757_008322</name>
</gene>
<feature type="compositionally biased region" description="Pro residues" evidence="1">
    <location>
        <begin position="49"/>
        <end position="88"/>
    </location>
</feature>
<accession>A0A8H5M5U9</accession>
<organism evidence="2 3">
    <name type="scientific">Collybiopsis confluens</name>
    <dbReference type="NCBI Taxonomy" id="2823264"/>
    <lineage>
        <taxon>Eukaryota</taxon>
        <taxon>Fungi</taxon>
        <taxon>Dikarya</taxon>
        <taxon>Basidiomycota</taxon>
        <taxon>Agaricomycotina</taxon>
        <taxon>Agaricomycetes</taxon>
        <taxon>Agaricomycetidae</taxon>
        <taxon>Agaricales</taxon>
        <taxon>Marasmiineae</taxon>
        <taxon>Omphalotaceae</taxon>
        <taxon>Collybiopsis</taxon>
    </lineage>
</organism>
<dbReference type="EMBL" id="JAACJN010000056">
    <property type="protein sequence ID" value="KAF5381816.1"/>
    <property type="molecule type" value="Genomic_DNA"/>
</dbReference>
<feature type="compositionally biased region" description="Acidic residues" evidence="1">
    <location>
        <begin position="32"/>
        <end position="45"/>
    </location>
</feature>
<evidence type="ECO:0000256" key="1">
    <source>
        <dbReference type="SAM" id="MobiDB-lite"/>
    </source>
</evidence>
<protein>
    <submittedName>
        <fullName evidence="2">Uncharacterized protein</fullName>
    </submittedName>
</protein>
<feature type="region of interest" description="Disordered" evidence="1">
    <location>
        <begin position="31"/>
        <end position="141"/>
    </location>
</feature>
<name>A0A8H5M5U9_9AGAR</name>
<feature type="compositionally biased region" description="Basic residues" evidence="1">
    <location>
        <begin position="116"/>
        <end position="126"/>
    </location>
</feature>
<sequence>MALFTPSLRAAAIRVRVDVTALLDLRNAELDSQGDEELSDGEFETVEYVPPPPPHSPPTLPVVTPAPSPLSTGPPPPPPCPVAPPPFPGHAVSPPSAATLVPSSPGHTYANARQRDSHRRRKRKREHDKSAGQEGNRAIHKRHRANALANTVQVEYDCAKLPVDQSGFGGRLQRLASDRRTADVLCAQPGWRYLKHEVGGPSTPIVDINGRLMVLVASHPRELRKWQSTVMLPLENDIIDGASKITFTNKQLNHDRGGFPALAIGVSYGGGETTPLNRSLSNRTAKVMNALIGSEHMKRASGYMNQLLKTYNPLMYEEYHKHQTILHKRCPYLRKNFTNSVWSSLTVNFGPQTVTRPHVDARNRPDGWCPILAGGNFDFRRGGQLVLPDLKLVIEFAPGCVIFLPSALLIHYNCPIQAGETRYSITQYTAGGLVRWVSNGFQGQKAMLRERGLSDEEWGAKCQQRRVDSLRFFPVIV</sequence>
<dbReference type="Gene3D" id="3.60.130.30">
    <property type="match status" value="1"/>
</dbReference>
<proteinExistence type="predicted"/>
<comment type="caution">
    <text evidence="2">The sequence shown here is derived from an EMBL/GenBank/DDBJ whole genome shotgun (WGS) entry which is preliminary data.</text>
</comment>
<reference evidence="2 3" key="1">
    <citation type="journal article" date="2020" name="ISME J.">
        <title>Uncovering the hidden diversity of litter-decomposition mechanisms in mushroom-forming fungi.</title>
        <authorList>
            <person name="Floudas D."/>
            <person name="Bentzer J."/>
            <person name="Ahren D."/>
            <person name="Johansson T."/>
            <person name="Persson P."/>
            <person name="Tunlid A."/>
        </authorList>
    </citation>
    <scope>NUCLEOTIDE SEQUENCE [LARGE SCALE GENOMIC DNA]</scope>
    <source>
        <strain evidence="2 3">CBS 406.79</strain>
    </source>
</reference>